<dbReference type="InterPro" id="IPR003284">
    <property type="entry name" value="Sal_SpvB"/>
</dbReference>
<dbReference type="Pfam" id="PF03534">
    <property type="entry name" value="SpvB"/>
    <property type="match status" value="1"/>
</dbReference>
<proteinExistence type="predicted"/>
<dbReference type="SUPFAM" id="SSF69318">
    <property type="entry name" value="Integrin alpha N-terminal domain"/>
    <property type="match status" value="1"/>
</dbReference>
<keyword evidence="3" id="KW-0843">Virulence</keyword>
<organism evidence="6 7">
    <name type="scientific">Pseudomonas agarici</name>
    <dbReference type="NCBI Taxonomy" id="46677"/>
    <lineage>
        <taxon>Bacteria</taxon>
        <taxon>Pseudomonadati</taxon>
        <taxon>Pseudomonadota</taxon>
        <taxon>Gammaproteobacteria</taxon>
        <taxon>Pseudomonadales</taxon>
        <taxon>Pseudomonadaceae</taxon>
        <taxon>Pseudomonas</taxon>
    </lineage>
</organism>
<dbReference type="InterPro" id="IPR022045">
    <property type="entry name" value="TcdB_toxin_mid/N"/>
</dbReference>
<dbReference type="InterPro" id="IPR028994">
    <property type="entry name" value="Integrin_alpha_N"/>
</dbReference>
<evidence type="ECO:0000256" key="2">
    <source>
        <dbReference type="ARBA" id="ARBA00022525"/>
    </source>
</evidence>
<gene>
    <name evidence="6" type="ORF">AWM79_03535</name>
</gene>
<keyword evidence="7" id="KW-1185">Reference proteome</keyword>
<dbReference type="PRINTS" id="PR01341">
    <property type="entry name" value="SALSPVBPROT"/>
</dbReference>
<dbReference type="Pfam" id="PF12255">
    <property type="entry name" value="TcdB_toxin_midC"/>
    <property type="match status" value="1"/>
</dbReference>
<evidence type="ECO:0000259" key="5">
    <source>
        <dbReference type="Pfam" id="PF12256"/>
    </source>
</evidence>
<keyword evidence="2" id="KW-0964">Secreted</keyword>
<dbReference type="Pfam" id="PF12256">
    <property type="entry name" value="TcdB_toxin_midN"/>
    <property type="match status" value="1"/>
</dbReference>
<evidence type="ECO:0000256" key="1">
    <source>
        <dbReference type="ARBA" id="ARBA00004613"/>
    </source>
</evidence>
<dbReference type="GO" id="GO:0005737">
    <property type="term" value="C:cytoplasm"/>
    <property type="evidence" value="ECO:0007669"/>
    <property type="project" value="InterPro"/>
</dbReference>
<dbReference type="GO" id="GO:0005576">
    <property type="term" value="C:extracellular region"/>
    <property type="evidence" value="ECO:0007669"/>
    <property type="project" value="UniProtKB-SubCell"/>
</dbReference>
<evidence type="ECO:0000313" key="7">
    <source>
        <dbReference type="Proteomes" id="UP000063229"/>
    </source>
</evidence>
<evidence type="ECO:0000259" key="4">
    <source>
        <dbReference type="Pfam" id="PF12255"/>
    </source>
</evidence>
<reference evidence="7" key="1">
    <citation type="submission" date="2016-01" db="EMBL/GenBank/DDBJ databases">
        <authorList>
            <person name="Storey N.H."/>
            <person name="Neuman B.W."/>
        </authorList>
    </citation>
    <scope>NUCLEOTIDE SEQUENCE [LARGE SCALE GENOMIC DNA]</scope>
    <source>
        <strain evidence="7">NCPPB 2472</strain>
    </source>
</reference>
<dbReference type="STRING" id="46677.AWM79_03535"/>
<evidence type="ECO:0000313" key="6">
    <source>
        <dbReference type="EMBL" id="AMB84426.1"/>
    </source>
</evidence>
<dbReference type="RefSeq" id="WP_060782167.1">
    <property type="nucleotide sequence ID" value="NZ_CP014135.1"/>
</dbReference>
<dbReference type="EMBL" id="CP014135">
    <property type="protein sequence ID" value="AMB84426.1"/>
    <property type="molecule type" value="Genomic_DNA"/>
</dbReference>
<protein>
    <submittedName>
        <fullName evidence="6">Toxin</fullName>
    </submittedName>
</protein>
<accession>A0A0X1SX21</accession>
<dbReference type="Proteomes" id="UP000063229">
    <property type="component" value="Chromosome"/>
</dbReference>
<feature type="domain" description="Insecticide toxin TcdB middle/C-terminal" evidence="4">
    <location>
        <begin position="865"/>
        <end position="1012"/>
    </location>
</feature>
<dbReference type="InterPro" id="IPR022044">
    <property type="entry name" value="TcdB_toxin_mid/C"/>
</dbReference>
<dbReference type="KEGG" id="pagb:AWM79_03535"/>
<comment type="subcellular location">
    <subcellularLocation>
        <location evidence="1">Secreted</location>
    </subcellularLocation>
</comment>
<feature type="domain" description="Insecticide toxin TcdB middle/N-terminal" evidence="5">
    <location>
        <begin position="641"/>
        <end position="816"/>
    </location>
</feature>
<sequence length="1494" mass="167519">MDHQQPLTITPPSLPKGGGAIHSIGKGWGSVGALGGASFDIALPISAGRGFAPSLALVYSSLAGNSEFGLGWSVPLGHVARRTSKGVPRYDEEDAIVGPGEVEWLPERHADGTVRRDRVSHYQDRDLARTYEVTRHFPRVEGAFDLIEHWRVGVTDPGFWLVHGADGSLHLYGKRTQAQVGAPPGGVAQWLLEESVSAHGEHILYEYRAEDASGLMSGIPPDPTAWRYLSRVRYGNPSAYSGLYLWEESTLPTDWHFDLLFDYGERPYGLTDKPGYEAVQPWPLREDPCASFAFGFELSTLRLCRQVLMFHHFPATLGDAPCLVRRLLLEHRPTALGYSQLVAAHDQAYDAAGSLRDWPPLEFDYAGFDLGESRYRPFDALPGLNDDQGYQLVDLYGEGLPGMLYRSDKAWYYREPLRAQPAAHADDVAYGEWCEVPQLPLADSAASVRQSLTDLTGDGRLDWLVCAPAMSGFFTLNPDRSWSSFASFAAFPQEFFHPQGQMADLIGAGLSDLALIGPRSVRLYANRREQGFAGACEVERLAPDDALPLPGESDTELVAFSDVLGSGQQHLVRIRHDEVKCWPNLGHGRFGNGRRLATLPYTYEAFEAARIRLADLDGSGATDILYLTSEHIEIFMNRGGNAFETTAYKLPWPPGVRYDRLCQVSVADLQGLGCSSLVLTVPHMSPRHWRCDFVHAKPYLLTTTNNNMGAAGTVSYRASAQEWLDEKQALQAEARAVECLLPLSMHLVSRQEQRDEISGNRLTQHFSYRQGFYDGRARKFRGFGLLLQTDAESTDAEALTEGYTAPVLSKTWFHTGRFPDMPQEGYDRSDTEAHPLGKTLLSHFDEPIGRDVIVEPDSPDTLSEMANALVGMPLRIEIFGLDDSRLVSLPYCVQQWRYLVRQLRPACEQQPMAVMLPLELESISYQYERQPDDPVCQHRIHLARDAYGGSTRELTVHYARRKRATDPPPCADPHEGDWWRAAHDAQQAYYYLDEIRRRAIHLSDRQGWRLGLPYQSRHNVLVLESRRLTPADLGYERCLDPEGLIDSAPDWALGSLSLQRYQKPLSAGLEPDGQANFLALPGELEVAELDETALQAYERVLERPALEAELTHLGYRRMPVFLPDDPVPVLWSVRKGFVAYAGAEGFYKVLSVKATAGQSATQVIYDPYYCLPISVTRSADGCTTEAVNDYRFLRPVRVIDPNLNVQEAVYGPYGELQATSFQGTERGEPVGFAPLDDYRRPFESPEQALNDPQSALQDAASALFQDPCSWMGRLDPHTHEAFARRVSQGDLLPSGHIRCSARWRLAAAPSNEVVDSTWASAVREARREPVHALTLQADRYPGDLQRQIRVSGTSWDGFGRVLQTRQKVEPGDAYQVDEQGALVLEDGRPVIVEAAERWRVSERVEYNNKGLAIRTYRPYFVDRQRYINDASFRQFGYCDQQYYDPLGRPTLTVTARQQWRRQRYLGWYGISEDENDLHEEAMAAKVHQPGGDER</sequence>
<evidence type="ECO:0000256" key="3">
    <source>
        <dbReference type="ARBA" id="ARBA00023026"/>
    </source>
</evidence>
<name>A0A0X1SX21_PSEAA</name>